<feature type="transmembrane region" description="Helical" evidence="5">
    <location>
        <begin position="70"/>
        <end position="86"/>
    </location>
</feature>
<comment type="caution">
    <text evidence="7">The sequence shown here is derived from an EMBL/GenBank/DDBJ whole genome shotgun (WGS) entry which is preliminary data.</text>
</comment>
<organism evidence="7 8">
    <name type="scientific">Nonomuraea cavernae</name>
    <dbReference type="NCBI Taxonomy" id="2045107"/>
    <lineage>
        <taxon>Bacteria</taxon>
        <taxon>Bacillati</taxon>
        <taxon>Actinomycetota</taxon>
        <taxon>Actinomycetes</taxon>
        <taxon>Streptosporangiales</taxon>
        <taxon>Streptosporangiaceae</taxon>
        <taxon>Nonomuraea</taxon>
    </lineage>
</organism>
<evidence type="ECO:0000256" key="2">
    <source>
        <dbReference type="ARBA" id="ARBA00022692"/>
    </source>
</evidence>
<sequence length="145" mass="14756">MLAGLIAGLFSPWWTALTTVALLAFAGAALLLTTFTVAIMMSLRRGDRAPCRCFGDSQEPLGHGHAVRNLLLLTVAAVGAGTAVLAEPTVVQPAGVVVAVVAGLVAGLLAVRFDDVADLIGGSPDLPIGSGVPRTPHPVRDARSI</sequence>
<evidence type="ECO:0000256" key="4">
    <source>
        <dbReference type="ARBA" id="ARBA00023136"/>
    </source>
</evidence>
<dbReference type="GO" id="GO:0016020">
    <property type="term" value="C:membrane"/>
    <property type="evidence" value="ECO:0007669"/>
    <property type="project" value="UniProtKB-SubCell"/>
</dbReference>
<keyword evidence="2 5" id="KW-0812">Transmembrane</keyword>
<dbReference type="Proteomes" id="UP000646523">
    <property type="component" value="Unassembled WGS sequence"/>
</dbReference>
<evidence type="ECO:0000256" key="3">
    <source>
        <dbReference type="ARBA" id="ARBA00022989"/>
    </source>
</evidence>
<evidence type="ECO:0000256" key="5">
    <source>
        <dbReference type="SAM" id="Phobius"/>
    </source>
</evidence>
<feature type="domain" description="Methylamine utilisation protein MauE" evidence="6">
    <location>
        <begin position="18"/>
        <end position="80"/>
    </location>
</feature>
<feature type="transmembrane region" description="Helical" evidence="5">
    <location>
        <begin position="92"/>
        <end position="111"/>
    </location>
</feature>
<evidence type="ECO:0000259" key="6">
    <source>
        <dbReference type="Pfam" id="PF07291"/>
    </source>
</evidence>
<dbReference type="Pfam" id="PF07291">
    <property type="entry name" value="MauE"/>
    <property type="match status" value="1"/>
</dbReference>
<name>A0A917Z250_9ACTN</name>
<evidence type="ECO:0000256" key="1">
    <source>
        <dbReference type="ARBA" id="ARBA00004141"/>
    </source>
</evidence>
<keyword evidence="8" id="KW-1185">Reference proteome</keyword>
<keyword evidence="3 5" id="KW-1133">Transmembrane helix</keyword>
<keyword evidence="4 5" id="KW-0472">Membrane</keyword>
<dbReference type="EMBL" id="BMNH01000013">
    <property type="protein sequence ID" value="GGO73028.1"/>
    <property type="molecule type" value="Genomic_DNA"/>
</dbReference>
<accession>A0A917Z250</accession>
<dbReference type="AlphaFoldDB" id="A0A917Z250"/>
<comment type="subcellular location">
    <subcellularLocation>
        <location evidence="1">Membrane</location>
        <topology evidence="1">Multi-pass membrane protein</topology>
    </subcellularLocation>
</comment>
<reference evidence="7" key="2">
    <citation type="submission" date="2020-09" db="EMBL/GenBank/DDBJ databases">
        <authorList>
            <person name="Sun Q."/>
            <person name="Zhou Y."/>
        </authorList>
    </citation>
    <scope>NUCLEOTIDE SEQUENCE</scope>
    <source>
        <strain evidence="7">CGMCC 4.7368</strain>
    </source>
</reference>
<dbReference type="InterPro" id="IPR009908">
    <property type="entry name" value="Methylamine_util_MauE"/>
</dbReference>
<evidence type="ECO:0000313" key="8">
    <source>
        <dbReference type="Proteomes" id="UP000646523"/>
    </source>
</evidence>
<protein>
    <recommendedName>
        <fullName evidence="6">Methylamine utilisation protein MauE domain-containing protein</fullName>
    </recommendedName>
</protein>
<dbReference type="GO" id="GO:0030416">
    <property type="term" value="P:methylamine metabolic process"/>
    <property type="evidence" value="ECO:0007669"/>
    <property type="project" value="InterPro"/>
</dbReference>
<gene>
    <name evidence="7" type="ORF">GCM10012289_42470</name>
</gene>
<evidence type="ECO:0000313" key="7">
    <source>
        <dbReference type="EMBL" id="GGO73028.1"/>
    </source>
</evidence>
<proteinExistence type="predicted"/>
<feature type="transmembrane region" description="Helical" evidence="5">
    <location>
        <begin position="20"/>
        <end position="43"/>
    </location>
</feature>
<reference evidence="7" key="1">
    <citation type="journal article" date="2014" name="Int. J. Syst. Evol. Microbiol.">
        <title>Complete genome sequence of Corynebacterium casei LMG S-19264T (=DSM 44701T), isolated from a smear-ripened cheese.</title>
        <authorList>
            <consortium name="US DOE Joint Genome Institute (JGI-PGF)"/>
            <person name="Walter F."/>
            <person name="Albersmeier A."/>
            <person name="Kalinowski J."/>
            <person name="Ruckert C."/>
        </authorList>
    </citation>
    <scope>NUCLEOTIDE SEQUENCE</scope>
    <source>
        <strain evidence="7">CGMCC 4.7368</strain>
    </source>
</reference>